<protein>
    <recommendedName>
        <fullName evidence="2">DUF6644 domain-containing protein</fullName>
    </recommendedName>
</protein>
<name>A0A382CZX8_9ZZZZ</name>
<feature type="transmembrane region" description="Helical" evidence="1">
    <location>
        <begin position="70"/>
        <end position="88"/>
    </location>
</feature>
<accession>A0A382CZX8</accession>
<evidence type="ECO:0000259" key="2">
    <source>
        <dbReference type="Pfam" id="PF20349"/>
    </source>
</evidence>
<feature type="transmembrane region" description="Helical" evidence="1">
    <location>
        <begin position="100"/>
        <end position="117"/>
    </location>
</feature>
<gene>
    <name evidence="3" type="ORF">METZ01_LOCUS184206</name>
</gene>
<dbReference type="InterPro" id="IPR046586">
    <property type="entry name" value="DUF6644"/>
</dbReference>
<keyword evidence="1" id="KW-0812">Transmembrane</keyword>
<evidence type="ECO:0000256" key="1">
    <source>
        <dbReference type="SAM" id="Phobius"/>
    </source>
</evidence>
<dbReference type="Pfam" id="PF20349">
    <property type="entry name" value="DUF6644"/>
    <property type="match status" value="1"/>
</dbReference>
<evidence type="ECO:0000313" key="3">
    <source>
        <dbReference type="EMBL" id="SVB31352.1"/>
    </source>
</evidence>
<feature type="domain" description="DUF6644" evidence="2">
    <location>
        <begin position="28"/>
        <end position="157"/>
    </location>
</feature>
<feature type="transmembrane region" description="Helical" evidence="1">
    <location>
        <begin position="27"/>
        <end position="49"/>
    </location>
</feature>
<organism evidence="3">
    <name type="scientific">marine metagenome</name>
    <dbReference type="NCBI Taxonomy" id="408172"/>
    <lineage>
        <taxon>unclassified sequences</taxon>
        <taxon>metagenomes</taxon>
        <taxon>ecological metagenomes</taxon>
    </lineage>
</organism>
<dbReference type="EMBL" id="UINC01036812">
    <property type="protein sequence ID" value="SVB31352.1"/>
    <property type="molecule type" value="Genomic_DNA"/>
</dbReference>
<proteinExistence type="predicted"/>
<reference evidence="3" key="1">
    <citation type="submission" date="2018-05" db="EMBL/GenBank/DDBJ databases">
        <authorList>
            <person name="Lanie J.A."/>
            <person name="Ng W.-L."/>
            <person name="Kazmierczak K.M."/>
            <person name="Andrzejewski T.M."/>
            <person name="Davidsen T.M."/>
            <person name="Wayne K.J."/>
            <person name="Tettelin H."/>
            <person name="Glass J.I."/>
            <person name="Rusch D."/>
            <person name="Podicherti R."/>
            <person name="Tsui H.-C.T."/>
            <person name="Winkler M.E."/>
        </authorList>
    </citation>
    <scope>NUCLEOTIDE SEQUENCE</scope>
</reference>
<keyword evidence="1" id="KW-0472">Membrane</keyword>
<feature type="transmembrane region" description="Helical" evidence="1">
    <location>
        <begin position="137"/>
        <end position="158"/>
    </location>
</feature>
<dbReference type="AlphaFoldDB" id="A0A382CZX8"/>
<keyword evidence="1" id="KW-1133">Transmembrane helix</keyword>
<sequence>MSLQPFFEWMQGLRFSAFFLENVWPTPIVQCIHLAAIAVFAGAVLMVDLRLLGKGLKDTPLPQLARAAEPFLIGSFVVLVLTGIPQMASTALKQYYSPFFWWKMEMVLIAVILTVTVRRKLASMDEGQLGPVFPKVVALCSIALWTSVTIGARLIGLLS</sequence>